<evidence type="ECO:0000256" key="1">
    <source>
        <dbReference type="SAM" id="MobiDB-lite"/>
    </source>
</evidence>
<proteinExistence type="predicted"/>
<dbReference type="Proteomes" id="UP000007013">
    <property type="component" value="Chromosome"/>
</dbReference>
<feature type="transmembrane region" description="Helical" evidence="2">
    <location>
        <begin position="54"/>
        <end position="75"/>
    </location>
</feature>
<accession>B1ZQ36</accession>
<keyword evidence="2" id="KW-0812">Transmembrane</keyword>
<feature type="transmembrane region" description="Helical" evidence="2">
    <location>
        <begin position="29"/>
        <end position="47"/>
    </location>
</feature>
<feature type="compositionally biased region" description="Polar residues" evidence="1">
    <location>
        <begin position="150"/>
        <end position="168"/>
    </location>
</feature>
<dbReference type="AlphaFoldDB" id="B1ZQ36"/>
<dbReference type="HOGENOM" id="CLU_1376948_0_0_0"/>
<organism evidence="3 4">
    <name type="scientific">Opitutus terrae (strain DSM 11246 / JCM 15787 / PB90-1)</name>
    <dbReference type="NCBI Taxonomy" id="452637"/>
    <lineage>
        <taxon>Bacteria</taxon>
        <taxon>Pseudomonadati</taxon>
        <taxon>Verrucomicrobiota</taxon>
        <taxon>Opitutia</taxon>
        <taxon>Opitutales</taxon>
        <taxon>Opitutaceae</taxon>
        <taxon>Opitutus</taxon>
    </lineage>
</organism>
<evidence type="ECO:0008006" key="5">
    <source>
        <dbReference type="Google" id="ProtNLM"/>
    </source>
</evidence>
<evidence type="ECO:0000313" key="4">
    <source>
        <dbReference type="Proteomes" id="UP000007013"/>
    </source>
</evidence>
<feature type="region of interest" description="Disordered" evidence="1">
    <location>
        <begin position="121"/>
        <end position="173"/>
    </location>
</feature>
<sequence length="208" mass="22531">MNSEHLNEHDSQQGAESKGEFLGMTGNSAWYLLGSAGVSLLIVVVLWGMLGLSLFLCVFLGIVLCGLSLAYVFVLKNNRPQHYDTDFFEMALVEAGVMPVAFGPRAKRPPNPFRAEETIELRHESEENAPRKSKTAQRSPSPQPHAGRPHTTSNSGALVGRTTRTNGASGEDTVATVPLVAFERLQAELNDTAAMLEDALADGEEEHV</sequence>
<reference evidence="3 4" key="1">
    <citation type="journal article" date="2011" name="J. Bacteriol.">
        <title>Genome sequence of the verrucomicrobium Opitutus terrae PB90-1, an abundant inhabitant of rice paddy soil ecosystems.</title>
        <authorList>
            <person name="van Passel M.W."/>
            <person name="Kant R."/>
            <person name="Palva A."/>
            <person name="Copeland A."/>
            <person name="Lucas S."/>
            <person name="Lapidus A."/>
            <person name="Glavina del Rio T."/>
            <person name="Pitluck S."/>
            <person name="Goltsman E."/>
            <person name="Clum A."/>
            <person name="Sun H."/>
            <person name="Schmutz J."/>
            <person name="Larimer F.W."/>
            <person name="Land M.L."/>
            <person name="Hauser L."/>
            <person name="Kyrpides N."/>
            <person name="Mikhailova N."/>
            <person name="Richardson P.P."/>
            <person name="Janssen P.H."/>
            <person name="de Vos W.M."/>
            <person name="Smidt H."/>
        </authorList>
    </citation>
    <scope>NUCLEOTIDE SEQUENCE [LARGE SCALE GENOMIC DNA]</scope>
    <source>
        <strain evidence="4">DSM 11246 / JCM 15787 / PB90-1</strain>
    </source>
</reference>
<dbReference type="KEGG" id="ote:Oter_4484"/>
<evidence type="ECO:0000313" key="3">
    <source>
        <dbReference type="EMBL" id="ACB77755.1"/>
    </source>
</evidence>
<keyword evidence="2" id="KW-0472">Membrane</keyword>
<protein>
    <recommendedName>
        <fullName evidence="5">Transmembrane protein</fullName>
    </recommendedName>
</protein>
<keyword evidence="4" id="KW-1185">Reference proteome</keyword>
<name>B1ZQ36_OPITP</name>
<evidence type="ECO:0000256" key="2">
    <source>
        <dbReference type="SAM" id="Phobius"/>
    </source>
</evidence>
<dbReference type="OrthoDB" id="206140at2"/>
<gene>
    <name evidence="3" type="ordered locus">Oter_4484</name>
</gene>
<dbReference type="EMBL" id="CP001032">
    <property type="protein sequence ID" value="ACB77755.1"/>
    <property type="molecule type" value="Genomic_DNA"/>
</dbReference>
<dbReference type="STRING" id="452637.Oter_4484"/>
<keyword evidence="2" id="KW-1133">Transmembrane helix</keyword>
<feature type="compositionally biased region" description="Basic and acidic residues" evidence="1">
    <location>
        <begin position="121"/>
        <end position="130"/>
    </location>
</feature>